<evidence type="ECO:0000256" key="6">
    <source>
        <dbReference type="ARBA" id="ARBA00023180"/>
    </source>
</evidence>
<keyword evidence="3 8" id="KW-0732">Signal</keyword>
<dbReference type="OrthoDB" id="6328171at2759"/>
<keyword evidence="2" id="KW-0812">Transmembrane</keyword>
<evidence type="ECO:0000313" key="11">
    <source>
        <dbReference type="EnsemblMetazoa" id="HelroP183486"/>
    </source>
</evidence>
<evidence type="ECO:0000313" key="12">
    <source>
        <dbReference type="Proteomes" id="UP000015101"/>
    </source>
</evidence>
<proteinExistence type="predicted"/>
<comment type="subcellular location">
    <subcellularLocation>
        <location evidence="1">Membrane</location>
        <topology evidence="1">Single-pass membrane protein</topology>
    </subcellularLocation>
</comment>
<evidence type="ECO:0000256" key="1">
    <source>
        <dbReference type="ARBA" id="ARBA00004167"/>
    </source>
</evidence>
<reference evidence="10 12" key="2">
    <citation type="journal article" date="2013" name="Nature">
        <title>Insights into bilaterian evolution from three spiralian genomes.</title>
        <authorList>
            <person name="Simakov O."/>
            <person name="Marletaz F."/>
            <person name="Cho S.J."/>
            <person name="Edsinger-Gonzales E."/>
            <person name="Havlak P."/>
            <person name="Hellsten U."/>
            <person name="Kuo D.H."/>
            <person name="Larsson T."/>
            <person name="Lv J."/>
            <person name="Arendt D."/>
            <person name="Savage R."/>
            <person name="Osoegawa K."/>
            <person name="de Jong P."/>
            <person name="Grimwood J."/>
            <person name="Chapman J.A."/>
            <person name="Shapiro H."/>
            <person name="Aerts A."/>
            <person name="Otillar R.P."/>
            <person name="Terry A.Y."/>
            <person name="Boore J.L."/>
            <person name="Grigoriev I.V."/>
            <person name="Lindberg D.R."/>
            <person name="Seaver E.C."/>
            <person name="Weisblat D.A."/>
            <person name="Putnam N.H."/>
            <person name="Rokhsar D.S."/>
        </authorList>
    </citation>
    <scope>NUCLEOTIDE SEQUENCE</scope>
</reference>
<reference evidence="11" key="3">
    <citation type="submission" date="2015-06" db="UniProtKB">
        <authorList>
            <consortium name="EnsemblMetazoa"/>
        </authorList>
    </citation>
    <scope>IDENTIFICATION</scope>
</reference>
<dbReference type="GO" id="GO:0005886">
    <property type="term" value="C:plasma membrane"/>
    <property type="evidence" value="ECO:0000318"/>
    <property type="project" value="GO_Central"/>
</dbReference>
<dbReference type="GO" id="GO:0004888">
    <property type="term" value="F:transmembrane signaling receptor activity"/>
    <property type="evidence" value="ECO:0000318"/>
    <property type="project" value="GO_Central"/>
</dbReference>
<feature type="region of interest" description="Disordered" evidence="7">
    <location>
        <begin position="600"/>
        <end position="626"/>
    </location>
</feature>
<dbReference type="SMART" id="SM00321">
    <property type="entry name" value="WSC"/>
    <property type="match status" value="1"/>
</dbReference>
<evidence type="ECO:0000256" key="3">
    <source>
        <dbReference type="ARBA" id="ARBA00022729"/>
    </source>
</evidence>
<dbReference type="GeneID" id="20209060"/>
<dbReference type="EMBL" id="AMQM01008811">
    <property type="status" value="NOT_ANNOTATED_CDS"/>
    <property type="molecule type" value="Genomic_DNA"/>
</dbReference>
<feature type="signal peptide" evidence="8">
    <location>
        <begin position="1"/>
        <end position="21"/>
    </location>
</feature>
<dbReference type="RefSeq" id="XP_009010767.1">
    <property type="nucleotide sequence ID" value="XM_009012519.1"/>
</dbReference>
<feature type="domain" description="WSC" evidence="9">
    <location>
        <begin position="27"/>
        <end position="110"/>
    </location>
</feature>
<dbReference type="InterPro" id="IPR008979">
    <property type="entry name" value="Galactose-bd-like_sf"/>
</dbReference>
<dbReference type="Proteomes" id="UP000015101">
    <property type="component" value="Unassembled WGS sequence"/>
</dbReference>
<dbReference type="PANTHER" id="PTHR24269:SF16">
    <property type="entry name" value="PROTEIN SLG1"/>
    <property type="match status" value="1"/>
</dbReference>
<evidence type="ECO:0000256" key="8">
    <source>
        <dbReference type="SAM" id="SignalP"/>
    </source>
</evidence>
<reference evidence="12" key="1">
    <citation type="submission" date="2012-12" db="EMBL/GenBank/DDBJ databases">
        <authorList>
            <person name="Hellsten U."/>
            <person name="Grimwood J."/>
            <person name="Chapman J.A."/>
            <person name="Shapiro H."/>
            <person name="Aerts A."/>
            <person name="Otillar R.P."/>
            <person name="Terry A.Y."/>
            <person name="Boore J.L."/>
            <person name="Simakov O."/>
            <person name="Marletaz F."/>
            <person name="Cho S.-J."/>
            <person name="Edsinger-Gonzales E."/>
            <person name="Havlak P."/>
            <person name="Kuo D.-H."/>
            <person name="Larsson T."/>
            <person name="Lv J."/>
            <person name="Arendt D."/>
            <person name="Savage R."/>
            <person name="Osoegawa K."/>
            <person name="de Jong P."/>
            <person name="Lindberg D.R."/>
            <person name="Seaver E.C."/>
            <person name="Weisblat D.A."/>
            <person name="Putnam N.H."/>
            <person name="Grigoriev I.V."/>
            <person name="Rokhsar D.S."/>
        </authorList>
    </citation>
    <scope>NUCLEOTIDE SEQUENCE</scope>
</reference>
<name>T1FJR1_HELRO</name>
<evidence type="ECO:0000256" key="7">
    <source>
        <dbReference type="SAM" id="MobiDB-lite"/>
    </source>
</evidence>
<gene>
    <name evidence="11" type="primary">20209060</name>
    <name evidence="10" type="ORF">HELRODRAFT_183486</name>
</gene>
<evidence type="ECO:0000259" key="9">
    <source>
        <dbReference type="PROSITE" id="PS51212"/>
    </source>
</evidence>
<evidence type="ECO:0000256" key="2">
    <source>
        <dbReference type="ARBA" id="ARBA00022692"/>
    </source>
</evidence>
<dbReference type="Gene3D" id="2.60.120.260">
    <property type="entry name" value="Galactose-binding domain-like"/>
    <property type="match status" value="1"/>
</dbReference>
<dbReference type="EnsemblMetazoa" id="HelroT183486">
    <property type="protein sequence ID" value="HelroP183486"/>
    <property type="gene ID" value="HelroG183486"/>
</dbReference>
<dbReference type="InParanoid" id="T1FJR1"/>
<dbReference type="GO" id="GO:0007165">
    <property type="term" value="P:signal transduction"/>
    <property type="evidence" value="ECO:0000318"/>
    <property type="project" value="GO_Central"/>
</dbReference>
<accession>T1FJR1</accession>
<dbReference type="AlphaFoldDB" id="T1FJR1"/>
<evidence type="ECO:0000256" key="4">
    <source>
        <dbReference type="ARBA" id="ARBA00022989"/>
    </source>
</evidence>
<keyword evidence="5" id="KW-0472">Membrane</keyword>
<keyword evidence="4" id="KW-1133">Transmembrane helix</keyword>
<protein>
    <recommendedName>
        <fullName evidence="9">WSC domain-containing protein</fullName>
    </recommendedName>
</protein>
<dbReference type="InterPro" id="IPR002889">
    <property type="entry name" value="WSC_carb-bd"/>
</dbReference>
<dbReference type="CTD" id="20209060"/>
<feature type="compositionally biased region" description="Basic residues" evidence="7">
    <location>
        <begin position="614"/>
        <end position="624"/>
    </location>
</feature>
<keyword evidence="6" id="KW-0325">Glycoprotein</keyword>
<dbReference type="InterPro" id="IPR051836">
    <property type="entry name" value="Kremen_rcpt"/>
</dbReference>
<dbReference type="SUPFAM" id="SSF49785">
    <property type="entry name" value="Galactose-binding domain-like"/>
    <property type="match status" value="1"/>
</dbReference>
<sequence>MLKLSLRLFLVACFRVRTLTSDDWNLKDSYIGCFRNVGSSKNASIVTEKVEECVEFCEDETNNLIALKNGKECHCTYKLDCAVASFLCNVSCASKQACGGEEFYSVYKAKPRRIHDGFFSLSTYPVPSISMDFEGFTLELCAHFCFEHNYTFFQTTLEDVCDCNNEYEYNSMNYSELVCNQMSSSDSKEISDCFFKNFDHVNVLYSTRFQYEFQRGVSIHSHCKNGNGDYKIEETCSEGCLEGWKGKSCMERNCATNNGDCGNEMKCIHSRVNDFEYIECVCPYGTVRNKWHLCEVFKVNLALFKPSYASSTHNDSRRGPCVAAHVSDGIYNGWLVARVSEEVSAWIAVDLENVYCVGLVRIYDAAHDNTNAVERMVKFVIRLGRQFDISAKSDMRDELETCGMGPDKKELAGIAMNILCADFTLLSQFVVIQQAHHKLAVAELEVYEAGCDIMNGRCGEKKCVELRNASSTVINCEEWVNDTTIDQPSYGCFKKVVAEHEHHRYGLSYEQCVNVCRSNSYNLSVVKGGMKCLCGNRLTVYDEVPEESCKLPHHQFYLVFHDYLMLGDDITTSNTSTAAANDSLAGTNINFSYEDEPPSYRTELASSDDSAGKTRNRRTKLKSAGKRENCGNVRADLHVCTLSELEKKEKT</sequence>
<dbReference type="HOGENOM" id="CLU_021817_0_0_1"/>
<keyword evidence="12" id="KW-1185">Reference proteome</keyword>
<evidence type="ECO:0000256" key="5">
    <source>
        <dbReference type="ARBA" id="ARBA00023136"/>
    </source>
</evidence>
<dbReference type="PANTHER" id="PTHR24269">
    <property type="entry name" value="KREMEN PROTEIN"/>
    <property type="match status" value="1"/>
</dbReference>
<evidence type="ECO:0000313" key="10">
    <source>
        <dbReference type="EMBL" id="ESO11104.1"/>
    </source>
</evidence>
<dbReference type="EMBL" id="KB095853">
    <property type="protein sequence ID" value="ESO11104.1"/>
    <property type="molecule type" value="Genomic_DNA"/>
</dbReference>
<feature type="chain" id="PRO_5010980811" description="WSC domain-containing protein" evidence="8">
    <location>
        <begin position="22"/>
        <end position="651"/>
    </location>
</feature>
<dbReference type="KEGG" id="hro:HELRODRAFT_183486"/>
<dbReference type="PROSITE" id="PS51212">
    <property type="entry name" value="WSC"/>
    <property type="match status" value="1"/>
</dbReference>
<organism evidence="11 12">
    <name type="scientific">Helobdella robusta</name>
    <name type="common">Californian leech</name>
    <dbReference type="NCBI Taxonomy" id="6412"/>
    <lineage>
        <taxon>Eukaryota</taxon>
        <taxon>Metazoa</taxon>
        <taxon>Spiralia</taxon>
        <taxon>Lophotrochozoa</taxon>
        <taxon>Annelida</taxon>
        <taxon>Clitellata</taxon>
        <taxon>Hirudinea</taxon>
        <taxon>Rhynchobdellida</taxon>
        <taxon>Glossiphoniidae</taxon>
        <taxon>Helobdella</taxon>
    </lineage>
</organism>